<dbReference type="PROSITE" id="PS00246">
    <property type="entry name" value="WNT1"/>
    <property type="match status" value="1"/>
</dbReference>
<dbReference type="Pfam" id="PF00110">
    <property type="entry name" value="wnt"/>
    <property type="match status" value="1"/>
</dbReference>
<gene>
    <name evidence="10" type="ORF">D9C73_016359</name>
</gene>
<evidence type="ECO:0000313" key="10">
    <source>
        <dbReference type="EMBL" id="TKS82250.1"/>
    </source>
</evidence>
<dbReference type="GO" id="GO:0045165">
    <property type="term" value="P:cell fate commitment"/>
    <property type="evidence" value="ECO:0007669"/>
    <property type="project" value="TreeGrafter"/>
</dbReference>
<keyword evidence="3 9" id="KW-0217">Developmental protein</keyword>
<comment type="function">
    <text evidence="9">Ligand for members of the frizzled family of seven transmembrane receptors.</text>
</comment>
<comment type="similarity">
    <text evidence="2 9">Belongs to the Wnt family.</text>
</comment>
<evidence type="ECO:0000256" key="5">
    <source>
        <dbReference type="ARBA" id="ARBA00022530"/>
    </source>
</evidence>
<evidence type="ECO:0000256" key="9">
    <source>
        <dbReference type="RuleBase" id="RU003500"/>
    </source>
</evidence>
<dbReference type="GO" id="GO:0005125">
    <property type="term" value="F:cytokine activity"/>
    <property type="evidence" value="ECO:0007669"/>
    <property type="project" value="TreeGrafter"/>
</dbReference>
<evidence type="ECO:0000256" key="7">
    <source>
        <dbReference type="ARBA" id="ARBA00023157"/>
    </source>
</evidence>
<protein>
    <recommendedName>
        <fullName evidence="9">Protein Wnt</fullName>
    </recommendedName>
</protein>
<dbReference type="PANTHER" id="PTHR12027">
    <property type="entry name" value="WNT RELATED"/>
    <property type="match status" value="1"/>
</dbReference>
<keyword evidence="8" id="KW-0449">Lipoprotein</keyword>
<keyword evidence="4" id="KW-0964">Secreted</keyword>
<accession>A0A4U5V4U2</accession>
<dbReference type="GO" id="GO:0048513">
    <property type="term" value="P:animal organ development"/>
    <property type="evidence" value="ECO:0007669"/>
    <property type="project" value="UniProtKB-ARBA"/>
</dbReference>
<keyword evidence="6 9" id="KW-0879">Wnt signaling pathway</keyword>
<dbReference type="InterPro" id="IPR043158">
    <property type="entry name" value="Wnt_C"/>
</dbReference>
<dbReference type="InterPro" id="IPR005817">
    <property type="entry name" value="Wnt"/>
</dbReference>
<reference evidence="10 11" key="1">
    <citation type="submission" date="2019-01" db="EMBL/GenBank/DDBJ databases">
        <title>Genome Assembly of Collichthys lucidus.</title>
        <authorList>
            <person name="Cai M."/>
            <person name="Xiao S."/>
        </authorList>
    </citation>
    <scope>NUCLEOTIDE SEQUENCE [LARGE SCALE GENOMIC DNA]</scope>
    <source>
        <strain evidence="10">JT15FE1705JMU</strain>
        <tissue evidence="10">Muscle</tissue>
    </source>
</reference>
<dbReference type="Proteomes" id="UP000298787">
    <property type="component" value="Chromosome 14"/>
</dbReference>
<dbReference type="FunFam" id="3.30.2460.20:FF:000004">
    <property type="entry name" value="Protein Wnt"/>
    <property type="match status" value="1"/>
</dbReference>
<organism evidence="10 11">
    <name type="scientific">Collichthys lucidus</name>
    <name type="common">Big head croaker</name>
    <name type="synonym">Sciaena lucida</name>
    <dbReference type="NCBI Taxonomy" id="240159"/>
    <lineage>
        <taxon>Eukaryota</taxon>
        <taxon>Metazoa</taxon>
        <taxon>Chordata</taxon>
        <taxon>Craniata</taxon>
        <taxon>Vertebrata</taxon>
        <taxon>Euteleostomi</taxon>
        <taxon>Actinopterygii</taxon>
        <taxon>Neopterygii</taxon>
        <taxon>Teleostei</taxon>
        <taxon>Neoteleostei</taxon>
        <taxon>Acanthomorphata</taxon>
        <taxon>Eupercaria</taxon>
        <taxon>Sciaenidae</taxon>
        <taxon>Collichthys</taxon>
    </lineage>
</organism>
<dbReference type="GO" id="GO:0005109">
    <property type="term" value="F:frizzled binding"/>
    <property type="evidence" value="ECO:0007669"/>
    <property type="project" value="TreeGrafter"/>
</dbReference>
<dbReference type="GO" id="GO:0030182">
    <property type="term" value="P:neuron differentiation"/>
    <property type="evidence" value="ECO:0007669"/>
    <property type="project" value="TreeGrafter"/>
</dbReference>
<dbReference type="PANTHER" id="PTHR12027:SF104">
    <property type="entry name" value="PROTEIN WNT"/>
    <property type="match status" value="1"/>
</dbReference>
<dbReference type="STRING" id="240159.A0A4U5V4U2"/>
<proteinExistence type="inferred from homology"/>
<dbReference type="EMBL" id="CM014091">
    <property type="protein sequence ID" value="TKS82250.1"/>
    <property type="molecule type" value="Genomic_DNA"/>
</dbReference>
<evidence type="ECO:0000256" key="4">
    <source>
        <dbReference type="ARBA" id="ARBA00022525"/>
    </source>
</evidence>
<dbReference type="GO" id="GO:0060070">
    <property type="term" value="P:canonical Wnt signaling pathway"/>
    <property type="evidence" value="ECO:0007669"/>
    <property type="project" value="TreeGrafter"/>
</dbReference>
<sequence length="461" mass="50354">MALLWETAEDVTWRNRGHKGGIRHEEDKKGGKGAYKKPVYADIDSGKYAGIIPRLRARNINQHHGKQTGRSLQLWRRAACCPKTNLTHGDGQTDGQSDANCLHCQSHSTTPPPVAMGNPPHHGNQLASLPSLSLSHSCSLARLPRSRPVSGAAPCARLRGLTPGQVGVCRARGEVMESVRKAAEMVIEECQHQFRNRRWNCSTTPRGINVFGRVMNQGTREAAFVHALSSAAMAVAVTRACTRGELERCGCDRKVRGVSPEGCSDNLSYGVAFSQTFVDEPERAKGLSAGRPLMNLHNNEAGRKAILHNMQVECKCHGVSGSCELRTCWKVMPPFRRVGVVLKERFDGATEVRLTRVGSRTALLPRDSQVKPPAARDLLYLAPSPDFCHLDPDNGIPGTAGRRCNGTSRLAPDGCELVCCGPGYRAGRAEVVQRCSCKFSWCCSVRCQQCKNTVTIHTCRV</sequence>
<dbReference type="CDD" id="cd19336">
    <property type="entry name" value="Wnt_Wnt4"/>
    <property type="match status" value="1"/>
</dbReference>
<keyword evidence="11" id="KW-1185">Reference proteome</keyword>
<dbReference type="AlphaFoldDB" id="A0A4U5V4U2"/>
<evidence type="ECO:0000256" key="3">
    <source>
        <dbReference type="ARBA" id="ARBA00022473"/>
    </source>
</evidence>
<evidence type="ECO:0000313" key="11">
    <source>
        <dbReference type="Proteomes" id="UP000298787"/>
    </source>
</evidence>
<evidence type="ECO:0000256" key="2">
    <source>
        <dbReference type="ARBA" id="ARBA00005683"/>
    </source>
</evidence>
<name>A0A4U5V4U2_COLLU</name>
<evidence type="ECO:0000256" key="6">
    <source>
        <dbReference type="ARBA" id="ARBA00022687"/>
    </source>
</evidence>
<keyword evidence="7" id="KW-1015">Disulfide bond</keyword>
<dbReference type="GO" id="GO:0005615">
    <property type="term" value="C:extracellular space"/>
    <property type="evidence" value="ECO:0007669"/>
    <property type="project" value="TreeGrafter"/>
</dbReference>
<dbReference type="PRINTS" id="PR01349">
    <property type="entry name" value="WNTPROTEIN"/>
</dbReference>
<dbReference type="InterPro" id="IPR018161">
    <property type="entry name" value="Wnt_CS"/>
</dbReference>
<evidence type="ECO:0000256" key="8">
    <source>
        <dbReference type="ARBA" id="ARBA00023288"/>
    </source>
</evidence>
<comment type="subcellular location">
    <subcellularLocation>
        <location evidence="1 9">Secreted</location>
        <location evidence="1 9">Extracellular space</location>
        <location evidence="1 9">Extracellular matrix</location>
    </subcellularLocation>
</comment>
<dbReference type="Gene3D" id="3.30.2460.20">
    <property type="match status" value="1"/>
</dbReference>
<evidence type="ECO:0000256" key="1">
    <source>
        <dbReference type="ARBA" id="ARBA00004498"/>
    </source>
</evidence>
<dbReference type="SMART" id="SM00097">
    <property type="entry name" value="WNT1"/>
    <property type="match status" value="1"/>
</dbReference>
<keyword evidence="5" id="KW-0272">Extracellular matrix</keyword>